<dbReference type="STRING" id="512565.AMIS_24150"/>
<dbReference type="SMART" id="SM00419">
    <property type="entry name" value="HTH_CRP"/>
    <property type="match status" value="1"/>
</dbReference>
<reference evidence="6 7" key="1">
    <citation type="submission" date="2012-02" db="EMBL/GenBank/DDBJ databases">
        <title>Complete genome sequence of Actinoplanes missouriensis 431 (= NBRC 102363).</title>
        <authorList>
            <person name="Ohnishi Y."/>
            <person name="Ishikawa J."/>
            <person name="Sekine M."/>
            <person name="Hosoyama A."/>
            <person name="Harada T."/>
            <person name="Narita H."/>
            <person name="Hata T."/>
            <person name="Konno Y."/>
            <person name="Tutikane K."/>
            <person name="Fujita N."/>
            <person name="Horinouchi S."/>
            <person name="Hayakawa M."/>
        </authorList>
    </citation>
    <scope>NUCLEOTIDE SEQUENCE [LARGE SCALE GENOMIC DNA]</scope>
    <source>
        <strain evidence="7">ATCC 14538 / DSM 43046 / CBS 188.64 / JCM 3121 / NBRC 102363 / NCIMB 12654 / NRRL B-3342 / UNCC 431</strain>
    </source>
</reference>
<dbReference type="InterPro" id="IPR014710">
    <property type="entry name" value="RmlC-like_jellyroll"/>
</dbReference>
<keyword evidence="2" id="KW-0238">DNA-binding</keyword>
<evidence type="ECO:0000256" key="2">
    <source>
        <dbReference type="ARBA" id="ARBA00023125"/>
    </source>
</evidence>
<keyword evidence="1" id="KW-0805">Transcription regulation</keyword>
<dbReference type="GO" id="GO:0005829">
    <property type="term" value="C:cytosol"/>
    <property type="evidence" value="ECO:0007669"/>
    <property type="project" value="TreeGrafter"/>
</dbReference>
<dbReference type="SUPFAM" id="SSF51206">
    <property type="entry name" value="cAMP-binding domain-like"/>
    <property type="match status" value="1"/>
</dbReference>
<evidence type="ECO:0000256" key="3">
    <source>
        <dbReference type="ARBA" id="ARBA00023163"/>
    </source>
</evidence>
<dbReference type="InterPro" id="IPR036390">
    <property type="entry name" value="WH_DNA-bd_sf"/>
</dbReference>
<dbReference type="InterPro" id="IPR036388">
    <property type="entry name" value="WH-like_DNA-bd_sf"/>
</dbReference>
<dbReference type="PROSITE" id="PS51063">
    <property type="entry name" value="HTH_CRP_2"/>
    <property type="match status" value="1"/>
</dbReference>
<dbReference type="SMART" id="SM00100">
    <property type="entry name" value="cNMP"/>
    <property type="match status" value="1"/>
</dbReference>
<dbReference type="InterPro" id="IPR012318">
    <property type="entry name" value="HTH_CRP"/>
</dbReference>
<dbReference type="CDD" id="cd00038">
    <property type="entry name" value="CAP_ED"/>
    <property type="match status" value="1"/>
</dbReference>
<dbReference type="eggNOG" id="COG0664">
    <property type="taxonomic scope" value="Bacteria"/>
</dbReference>
<evidence type="ECO:0000313" key="7">
    <source>
        <dbReference type="Proteomes" id="UP000007882"/>
    </source>
</evidence>
<name>I0H3P8_ACTM4</name>
<evidence type="ECO:0000259" key="4">
    <source>
        <dbReference type="PROSITE" id="PS50042"/>
    </source>
</evidence>
<dbReference type="Proteomes" id="UP000007882">
    <property type="component" value="Chromosome"/>
</dbReference>
<dbReference type="Gene3D" id="1.10.10.10">
    <property type="entry name" value="Winged helix-like DNA-binding domain superfamily/Winged helix DNA-binding domain"/>
    <property type="match status" value="1"/>
</dbReference>
<dbReference type="PROSITE" id="PS50042">
    <property type="entry name" value="CNMP_BINDING_3"/>
    <property type="match status" value="1"/>
</dbReference>
<dbReference type="PANTHER" id="PTHR24567">
    <property type="entry name" value="CRP FAMILY TRANSCRIPTIONAL REGULATORY PROTEIN"/>
    <property type="match status" value="1"/>
</dbReference>
<evidence type="ECO:0000256" key="1">
    <source>
        <dbReference type="ARBA" id="ARBA00023015"/>
    </source>
</evidence>
<dbReference type="HOGENOM" id="CLU_075053_3_0_11"/>
<evidence type="ECO:0000259" key="5">
    <source>
        <dbReference type="PROSITE" id="PS51063"/>
    </source>
</evidence>
<sequence>MELDQHMPSWSRLMEARLTESPWLPGTLLGRLDEPTRRAFLALGVPRTAAASRVILEEGAEESHVVLLQDALTKVTVAMPDGRHALLDVRVSGDLIGEISALNGTPRSATVTTCRQSTVRIIHRNDFRAFLRGHPIAAMEIAGIVADRLRLANRRRVDFASYPVKVRLARVLWEIAAAYGHRERDGIVVDIQLTQSELATMCGAAEITLQKALRELRASEVISTGYRQVIVRDSPALRAYADVRE</sequence>
<evidence type="ECO:0000313" key="6">
    <source>
        <dbReference type="EMBL" id="BAL87635.1"/>
    </source>
</evidence>
<dbReference type="PANTHER" id="PTHR24567:SF68">
    <property type="entry name" value="DNA-BINDING TRANSCRIPTIONAL DUAL REGULATOR CRP"/>
    <property type="match status" value="1"/>
</dbReference>
<keyword evidence="3" id="KW-0804">Transcription</keyword>
<organism evidence="6 7">
    <name type="scientific">Actinoplanes missouriensis (strain ATCC 14538 / DSM 43046 / CBS 188.64 / JCM 3121 / NBRC 102363 / NCIMB 12654 / NRRL B-3342 / UNCC 431)</name>
    <dbReference type="NCBI Taxonomy" id="512565"/>
    <lineage>
        <taxon>Bacteria</taxon>
        <taxon>Bacillati</taxon>
        <taxon>Actinomycetota</taxon>
        <taxon>Actinomycetes</taxon>
        <taxon>Micromonosporales</taxon>
        <taxon>Micromonosporaceae</taxon>
        <taxon>Actinoplanes</taxon>
    </lineage>
</organism>
<dbReference type="AlphaFoldDB" id="I0H3P8"/>
<dbReference type="PATRIC" id="fig|512565.3.peg.2414"/>
<accession>I0H3P8</accession>
<dbReference type="Gene3D" id="2.60.120.10">
    <property type="entry name" value="Jelly Rolls"/>
    <property type="match status" value="1"/>
</dbReference>
<dbReference type="KEGG" id="ams:AMIS_24150"/>
<dbReference type="GO" id="GO:0003677">
    <property type="term" value="F:DNA binding"/>
    <property type="evidence" value="ECO:0007669"/>
    <property type="project" value="UniProtKB-KW"/>
</dbReference>
<protein>
    <submittedName>
        <fullName evidence="6">Putative Crp/Fnr-family transcriptional regulator</fullName>
    </submittedName>
</protein>
<dbReference type="Pfam" id="PF00027">
    <property type="entry name" value="cNMP_binding"/>
    <property type="match status" value="1"/>
</dbReference>
<dbReference type="Pfam" id="PF13545">
    <property type="entry name" value="HTH_Crp_2"/>
    <property type="match status" value="1"/>
</dbReference>
<proteinExistence type="predicted"/>
<dbReference type="InterPro" id="IPR018490">
    <property type="entry name" value="cNMP-bd_dom_sf"/>
</dbReference>
<dbReference type="InterPro" id="IPR050397">
    <property type="entry name" value="Env_Response_Regulators"/>
</dbReference>
<dbReference type="InterPro" id="IPR000595">
    <property type="entry name" value="cNMP-bd_dom"/>
</dbReference>
<feature type="domain" description="HTH crp-type" evidence="5">
    <location>
        <begin position="162"/>
        <end position="235"/>
    </location>
</feature>
<dbReference type="GO" id="GO:0003700">
    <property type="term" value="F:DNA-binding transcription factor activity"/>
    <property type="evidence" value="ECO:0007669"/>
    <property type="project" value="TreeGrafter"/>
</dbReference>
<keyword evidence="7" id="KW-1185">Reference proteome</keyword>
<feature type="domain" description="Cyclic nucleotide-binding" evidence="4">
    <location>
        <begin position="28"/>
        <end position="131"/>
    </location>
</feature>
<dbReference type="EMBL" id="AP012319">
    <property type="protein sequence ID" value="BAL87635.1"/>
    <property type="molecule type" value="Genomic_DNA"/>
</dbReference>
<gene>
    <name evidence="6" type="ordered locus">AMIS_24150</name>
</gene>
<dbReference type="SUPFAM" id="SSF46785">
    <property type="entry name" value="Winged helix' DNA-binding domain"/>
    <property type="match status" value="1"/>
</dbReference>